<name>A0ABN2RJN7_9PSEU</name>
<comment type="caution">
    <text evidence="1">The sequence shown here is derived from an EMBL/GenBank/DDBJ whole genome shotgun (WGS) entry which is preliminary data.</text>
</comment>
<dbReference type="Proteomes" id="UP001501116">
    <property type="component" value="Unassembled WGS sequence"/>
</dbReference>
<dbReference type="NCBIfam" id="TIGR02569">
    <property type="entry name" value="TIGR02569_actnb"/>
    <property type="match status" value="1"/>
</dbReference>
<evidence type="ECO:0000313" key="2">
    <source>
        <dbReference type="Proteomes" id="UP001501116"/>
    </source>
</evidence>
<dbReference type="EMBL" id="BAAANN010000020">
    <property type="protein sequence ID" value="GAA1969912.1"/>
    <property type="molecule type" value="Genomic_DNA"/>
</dbReference>
<organism evidence="1 2">
    <name type="scientific">Amycolatopsis minnesotensis</name>
    <dbReference type="NCBI Taxonomy" id="337894"/>
    <lineage>
        <taxon>Bacteria</taxon>
        <taxon>Bacillati</taxon>
        <taxon>Actinomycetota</taxon>
        <taxon>Actinomycetes</taxon>
        <taxon>Pseudonocardiales</taxon>
        <taxon>Pseudonocardiaceae</taxon>
        <taxon>Amycolatopsis</taxon>
    </lineage>
</organism>
<gene>
    <name evidence="1" type="ORF">GCM10009754_49510</name>
</gene>
<dbReference type="SUPFAM" id="SSF56112">
    <property type="entry name" value="Protein kinase-like (PK-like)"/>
    <property type="match status" value="1"/>
</dbReference>
<proteinExistence type="predicted"/>
<dbReference type="InterPro" id="IPR013402">
    <property type="entry name" value="CHP02569"/>
</dbReference>
<keyword evidence="2" id="KW-1185">Reference proteome</keyword>
<reference evidence="1 2" key="1">
    <citation type="journal article" date="2019" name="Int. J. Syst. Evol. Microbiol.">
        <title>The Global Catalogue of Microorganisms (GCM) 10K type strain sequencing project: providing services to taxonomists for standard genome sequencing and annotation.</title>
        <authorList>
            <consortium name="The Broad Institute Genomics Platform"/>
            <consortium name="The Broad Institute Genome Sequencing Center for Infectious Disease"/>
            <person name="Wu L."/>
            <person name="Ma J."/>
        </authorList>
    </citation>
    <scope>NUCLEOTIDE SEQUENCE [LARGE SCALE GENOMIC DNA]</scope>
    <source>
        <strain evidence="1 2">JCM 14545</strain>
    </source>
</reference>
<evidence type="ECO:0000313" key="1">
    <source>
        <dbReference type="EMBL" id="GAA1969912.1"/>
    </source>
</evidence>
<dbReference type="InterPro" id="IPR011009">
    <property type="entry name" value="Kinase-like_dom_sf"/>
</dbReference>
<protein>
    <submittedName>
        <fullName evidence="1">TIGR02569 family protein</fullName>
    </submittedName>
</protein>
<accession>A0ABN2RJN7</accession>
<sequence>MTAGDAEPIPGTTAWRCGPVVLKPVAEKPKAAWAARTLEAADVPELRVARPVRSTDGRLIVGGWAANRFITGRAEHRYDDTMLAAVKLARATEGVPKPAFLDDRDDVDAIADRIAWGELETPIDEHKGGRWFEVLAGARRPVSSPDQVVHGDLFGAVLFDGDAAPGIVDFSPYYRPAEWSAAVVAVDALAWGGAGIELLHRWSHLPEWPQMLLRAMLFRLAAHALSPQATRAALDGLRAAAREVSELV</sequence>